<organism evidence="11 12">
    <name type="scientific">Haloterrigena gelatinilytica</name>
    <dbReference type="NCBI Taxonomy" id="2741724"/>
    <lineage>
        <taxon>Archaea</taxon>
        <taxon>Methanobacteriati</taxon>
        <taxon>Methanobacteriota</taxon>
        <taxon>Stenosarchaea group</taxon>
        <taxon>Halobacteria</taxon>
        <taxon>Halobacteriales</taxon>
        <taxon>Natrialbaceae</taxon>
        <taxon>Haloterrigena</taxon>
    </lineage>
</organism>
<evidence type="ECO:0000313" key="11">
    <source>
        <dbReference type="EMBL" id="NUB93263.1"/>
    </source>
</evidence>
<dbReference type="Gene3D" id="1.10.1670.10">
    <property type="entry name" value="Helix-hairpin-Helix base-excision DNA repair enzymes (C-terminal)"/>
    <property type="match status" value="1"/>
</dbReference>
<dbReference type="PIRSF" id="PIRSF001435">
    <property type="entry name" value="Nth"/>
    <property type="match status" value="1"/>
</dbReference>
<evidence type="ECO:0000313" key="12">
    <source>
        <dbReference type="Proteomes" id="UP000728647"/>
    </source>
</evidence>
<evidence type="ECO:0000256" key="3">
    <source>
        <dbReference type="ARBA" id="ARBA00022723"/>
    </source>
</evidence>
<dbReference type="EMBL" id="JABURA010000001">
    <property type="protein sequence ID" value="NUB93263.1"/>
    <property type="molecule type" value="Genomic_DNA"/>
</dbReference>
<evidence type="ECO:0000256" key="9">
    <source>
        <dbReference type="ARBA" id="ARBA00023295"/>
    </source>
</evidence>
<gene>
    <name evidence="11" type="ORF">HT576_19860</name>
</gene>
<dbReference type="Pfam" id="PF00730">
    <property type="entry name" value="HhH-GPD"/>
    <property type="match status" value="1"/>
</dbReference>
<dbReference type="CDD" id="cd00056">
    <property type="entry name" value="ENDO3c"/>
    <property type="match status" value="1"/>
</dbReference>
<dbReference type="SMART" id="SM00478">
    <property type="entry name" value="ENDO3c"/>
    <property type="match status" value="1"/>
</dbReference>
<comment type="cofactor">
    <cofactor evidence="1">
        <name>[4Fe-4S] cluster</name>
        <dbReference type="ChEBI" id="CHEBI:49883"/>
    </cofactor>
</comment>
<dbReference type="RefSeq" id="WP_174702902.1">
    <property type="nucleotide sequence ID" value="NZ_JABURA010000001.1"/>
</dbReference>
<dbReference type="InterPro" id="IPR023170">
    <property type="entry name" value="HhH_base_excis_C"/>
</dbReference>
<dbReference type="GO" id="GO:0034039">
    <property type="term" value="F:8-oxo-7,8-dihydroguanine DNA N-glycosylase activity"/>
    <property type="evidence" value="ECO:0007669"/>
    <property type="project" value="TreeGrafter"/>
</dbReference>
<dbReference type="InterPro" id="IPR011257">
    <property type="entry name" value="DNA_glycosylase"/>
</dbReference>
<evidence type="ECO:0000259" key="10">
    <source>
        <dbReference type="SMART" id="SM00478"/>
    </source>
</evidence>
<reference evidence="11" key="1">
    <citation type="submission" date="2020-06" db="EMBL/GenBank/DDBJ databases">
        <title>Haloterrigena sp. nov., an extremely halophilic archaeon isolated from a saline sediment.</title>
        <authorList>
            <person name="Liu B.-B."/>
        </authorList>
    </citation>
    <scope>NUCLEOTIDE SEQUENCE</scope>
    <source>
        <strain evidence="11">SYSU A121-1</strain>
    </source>
</reference>
<keyword evidence="4" id="KW-0227">DNA damage</keyword>
<evidence type="ECO:0000256" key="7">
    <source>
        <dbReference type="ARBA" id="ARBA00023014"/>
    </source>
</evidence>
<dbReference type="GO" id="GO:0000701">
    <property type="term" value="F:purine-specific mismatch base pair DNA N-glycosylase activity"/>
    <property type="evidence" value="ECO:0007669"/>
    <property type="project" value="TreeGrafter"/>
</dbReference>
<dbReference type="SUPFAM" id="SSF48150">
    <property type="entry name" value="DNA-glycosylase"/>
    <property type="match status" value="1"/>
</dbReference>
<sequence length="216" mass="23608">MPSSSRPFTDPLLRWYERHGRHGLPWRATERSPYELLIAEVLLQRTTAAAVSGAYVPFVTRYPTLEAVVAAPSDEIEDRIAPLGLSKRAGFIERCSGQLLARHSGKIPRCRYELAELHGVGAYTARSVAVHAFGEDVSAVDTNVRRLISRFFGLEYDSDAIAVLADEIAPSDRSSDFLYAMLDFAADVCTPRNPECGDCPLGDDCVSTGLASDNAD</sequence>
<keyword evidence="6" id="KW-0408">Iron</keyword>
<dbReference type="InterPro" id="IPR003265">
    <property type="entry name" value="HhH-GPD_domain"/>
</dbReference>
<feature type="domain" description="HhH-GPD" evidence="10">
    <location>
        <begin position="42"/>
        <end position="187"/>
    </location>
</feature>
<dbReference type="Proteomes" id="UP000728647">
    <property type="component" value="Unassembled WGS sequence"/>
</dbReference>
<keyword evidence="9" id="KW-0326">Glycosidase</keyword>
<keyword evidence="8" id="KW-0234">DNA repair</keyword>
<dbReference type="GO" id="GO:0046872">
    <property type="term" value="F:metal ion binding"/>
    <property type="evidence" value="ECO:0007669"/>
    <property type="project" value="UniProtKB-KW"/>
</dbReference>
<accession>A0A8J8GN97</accession>
<evidence type="ECO:0000256" key="1">
    <source>
        <dbReference type="ARBA" id="ARBA00001966"/>
    </source>
</evidence>
<evidence type="ECO:0000256" key="6">
    <source>
        <dbReference type="ARBA" id="ARBA00023004"/>
    </source>
</evidence>
<comment type="caution">
    <text evidence="11">The sequence shown here is derived from an EMBL/GenBank/DDBJ whole genome shotgun (WGS) entry which is preliminary data.</text>
</comment>
<dbReference type="Gene3D" id="1.10.340.30">
    <property type="entry name" value="Hypothetical protein, domain 2"/>
    <property type="match status" value="1"/>
</dbReference>
<name>A0A8J8GN97_9EURY</name>
<dbReference type="PANTHER" id="PTHR42944:SF1">
    <property type="entry name" value="ADENINE DNA GLYCOSYLASE"/>
    <property type="match status" value="1"/>
</dbReference>
<evidence type="ECO:0000256" key="4">
    <source>
        <dbReference type="ARBA" id="ARBA00022763"/>
    </source>
</evidence>
<comment type="similarity">
    <text evidence="2">Belongs to the Nth/MutY family.</text>
</comment>
<evidence type="ECO:0000256" key="8">
    <source>
        <dbReference type="ARBA" id="ARBA00023204"/>
    </source>
</evidence>
<dbReference type="PANTHER" id="PTHR42944">
    <property type="entry name" value="ADENINE DNA GLYCOSYLASE"/>
    <property type="match status" value="1"/>
</dbReference>
<dbReference type="InterPro" id="IPR044298">
    <property type="entry name" value="MIG/MutY"/>
</dbReference>
<dbReference type="AlphaFoldDB" id="A0A8J8GN97"/>
<keyword evidence="7" id="KW-0411">Iron-sulfur</keyword>
<proteinExistence type="inferred from homology"/>
<dbReference type="Pfam" id="PF10576">
    <property type="entry name" value="EndIII_4Fe-2S"/>
    <property type="match status" value="1"/>
</dbReference>
<dbReference type="GO" id="GO:0006284">
    <property type="term" value="P:base-excision repair"/>
    <property type="evidence" value="ECO:0007669"/>
    <property type="project" value="InterPro"/>
</dbReference>
<protein>
    <submittedName>
        <fullName evidence="11">A/G-specific adenine glycosylase</fullName>
    </submittedName>
</protein>
<keyword evidence="3" id="KW-0479">Metal-binding</keyword>
<evidence type="ECO:0000256" key="5">
    <source>
        <dbReference type="ARBA" id="ARBA00022801"/>
    </source>
</evidence>
<evidence type="ECO:0000256" key="2">
    <source>
        <dbReference type="ARBA" id="ARBA00008343"/>
    </source>
</evidence>
<dbReference type="OrthoDB" id="206280at2157"/>
<keyword evidence="5" id="KW-0378">Hydrolase</keyword>
<dbReference type="GO" id="GO:0035485">
    <property type="term" value="F:adenine/guanine mispair binding"/>
    <property type="evidence" value="ECO:0007669"/>
    <property type="project" value="TreeGrafter"/>
</dbReference>
<dbReference type="GO" id="GO:0032357">
    <property type="term" value="F:oxidized purine DNA binding"/>
    <property type="evidence" value="ECO:0007669"/>
    <property type="project" value="TreeGrafter"/>
</dbReference>
<dbReference type="GO" id="GO:0006298">
    <property type="term" value="P:mismatch repair"/>
    <property type="evidence" value="ECO:0007669"/>
    <property type="project" value="TreeGrafter"/>
</dbReference>
<dbReference type="InterPro" id="IPR003651">
    <property type="entry name" value="Endonuclease3_FeS-loop_motif"/>
</dbReference>
<dbReference type="GO" id="GO:0051539">
    <property type="term" value="F:4 iron, 4 sulfur cluster binding"/>
    <property type="evidence" value="ECO:0007669"/>
    <property type="project" value="InterPro"/>
</dbReference>